<comment type="caution">
    <text evidence="4">The sequence shown here is derived from an EMBL/GenBank/DDBJ whole genome shotgun (WGS) entry which is preliminary data.</text>
</comment>
<dbReference type="InterPro" id="IPR041437">
    <property type="entry name" value="GH115_C"/>
</dbReference>
<name>A0A9X2KWB7_9FLAO</name>
<dbReference type="Pfam" id="PF15979">
    <property type="entry name" value="Glyco_hydro_115"/>
    <property type="match status" value="1"/>
</dbReference>
<feature type="chain" id="PRO_5040949685" evidence="2">
    <location>
        <begin position="18"/>
        <end position="951"/>
    </location>
</feature>
<protein>
    <submittedName>
        <fullName evidence="4">Glycosyl hydrolase 115 family protein</fullName>
    </submittedName>
</protein>
<keyword evidence="5" id="KW-1185">Reference proteome</keyword>
<accession>A0A9X2KWB7</accession>
<proteinExistence type="predicted"/>
<dbReference type="AlphaFoldDB" id="A0A9X2KWB7"/>
<evidence type="ECO:0000313" key="5">
    <source>
        <dbReference type="Proteomes" id="UP001155280"/>
    </source>
</evidence>
<keyword evidence="1 4" id="KW-0378">Hydrolase</keyword>
<dbReference type="Gene3D" id="1.20.58.2150">
    <property type="match status" value="1"/>
</dbReference>
<feature type="domain" description="Gylcosyl hydrolase 115 C-terminal" evidence="3">
    <location>
        <begin position="772"/>
        <end position="946"/>
    </location>
</feature>
<dbReference type="Pfam" id="PF17829">
    <property type="entry name" value="GH115_C"/>
    <property type="match status" value="1"/>
</dbReference>
<evidence type="ECO:0000256" key="1">
    <source>
        <dbReference type="ARBA" id="ARBA00022801"/>
    </source>
</evidence>
<gene>
    <name evidence="4" type="ORF">MKO06_04335</name>
</gene>
<dbReference type="GO" id="GO:0016787">
    <property type="term" value="F:hydrolase activity"/>
    <property type="evidence" value="ECO:0007669"/>
    <property type="project" value="UniProtKB-KW"/>
</dbReference>
<dbReference type="EMBL" id="JANCNS010000001">
    <property type="protein sequence ID" value="MCP9199124.1"/>
    <property type="molecule type" value="Genomic_DNA"/>
</dbReference>
<dbReference type="InterPro" id="IPR029018">
    <property type="entry name" value="Hex-like_dom2"/>
</dbReference>
<dbReference type="RefSeq" id="WP_241549434.1">
    <property type="nucleotide sequence ID" value="NZ_JANCNS010000001.1"/>
</dbReference>
<dbReference type="Gene3D" id="3.30.379.10">
    <property type="entry name" value="Chitobiase/beta-hexosaminidase domain 2-like"/>
    <property type="match status" value="1"/>
</dbReference>
<keyword evidence="2" id="KW-0732">Signal</keyword>
<evidence type="ECO:0000259" key="3">
    <source>
        <dbReference type="Pfam" id="PF17829"/>
    </source>
</evidence>
<dbReference type="InterPro" id="IPR031924">
    <property type="entry name" value="GH115"/>
</dbReference>
<dbReference type="PANTHER" id="PTHR37842:SF2">
    <property type="entry name" value="GYLCOSYL HYDROLASE 115 C-TERMINAL DOMAIN-CONTAINING PROTEIN"/>
    <property type="match status" value="1"/>
</dbReference>
<dbReference type="SUPFAM" id="SSF55545">
    <property type="entry name" value="beta-N-acetylhexosaminidase-like domain"/>
    <property type="match status" value="1"/>
</dbReference>
<evidence type="ECO:0000256" key="2">
    <source>
        <dbReference type="SAM" id="SignalP"/>
    </source>
</evidence>
<dbReference type="GO" id="GO:0005975">
    <property type="term" value="P:carbohydrate metabolic process"/>
    <property type="evidence" value="ECO:0007669"/>
    <property type="project" value="UniProtKB-ARBA"/>
</dbReference>
<evidence type="ECO:0000313" key="4">
    <source>
        <dbReference type="EMBL" id="MCP9199124.1"/>
    </source>
</evidence>
<dbReference type="InterPro" id="IPR042301">
    <property type="entry name" value="GH115_sf"/>
</dbReference>
<reference evidence="4" key="1">
    <citation type="submission" date="2022-07" db="EMBL/GenBank/DDBJ databases">
        <title>Gramela sediminis sp. nov., isolated from deep-sea sediment of the Indian Ocean.</title>
        <authorList>
            <person name="Shi H."/>
        </authorList>
    </citation>
    <scope>NUCLEOTIDE SEQUENCE</scope>
    <source>
        <strain evidence="4">GC03-9</strain>
    </source>
</reference>
<dbReference type="Proteomes" id="UP001155280">
    <property type="component" value="Unassembled WGS sequence"/>
</dbReference>
<dbReference type="PANTHER" id="PTHR37842">
    <property type="match status" value="1"/>
</dbReference>
<dbReference type="Gene3D" id="2.60.120.1620">
    <property type="match status" value="1"/>
</dbReference>
<organism evidence="4 5">
    <name type="scientific">Christiangramia oceanisediminis</name>
    <dbReference type="NCBI Taxonomy" id="2920386"/>
    <lineage>
        <taxon>Bacteria</taxon>
        <taxon>Pseudomonadati</taxon>
        <taxon>Bacteroidota</taxon>
        <taxon>Flavobacteriia</taxon>
        <taxon>Flavobacteriales</taxon>
        <taxon>Flavobacteriaceae</taxon>
        <taxon>Christiangramia</taxon>
    </lineage>
</organism>
<feature type="signal peptide" evidence="2">
    <location>
        <begin position="1"/>
        <end position="17"/>
    </location>
</feature>
<sequence>MKKIILFLLVFPFVSYSQISVSNQKTDENEFALVDRNSVASILYDSEDEKLIDISANFFADDVQKVTGKGPELITSTSNVNGNLVIIGSIGNSRFIDDLIEKDKIDISEIRGDWERFIIQTVQNPYPGVEQALVIAGSDKRGTAYGVFTLSKEIGVSPWYWWADAPVQKKQNLFVQNKSYVAEGPSVKYRGIFINDEAPALTNWARENYGGFNHEFYEKVFELILRNKGNYLWPAMWRPTVFATDDPENLRLADEYGIVISTSHHEPMMRYHEEWDRYDAGEWNYETNAENLQKFWRGGIERMGDYESVVTVGMRGDGDEAMGEGTAVNLLKRIIADQRTIIEDVTGKPAEETPQVWALYKEVQDYYDKGMRVDDDILILLADDNWGNVRILPKKEDLDHKGGYGMYYHFDFVGGPVSYRFLNVTQIEKVWEQMNLAYEWGVEDLWIVNVGDIKPMELPISFFLDFAWNAEMKAQDLPDYYKDWATQQFGEDHAEEIAGILSDYTKYSARRTPEMLKPDTYSLDNYREAERILSEYEQLLKKSRAIYKKLPETHQAAFYQLVLFPIEMSSNLNQMYVAAAKNNRYAMQDRASTNMYAEKVKERFFKDAELTKYYHDTLANGKWNHMMAQNHIGYTSWNEPSVNRMPKITYIQNQDRAGIGYVLENGESSRWNPGGLNSKKFSPFDPINDQEYYIEIFNRGKEKLDYSLNPKNDWIQLSSKSGMVEYEEKVFISIDWDRVPKDTEKGELVLSGAGQEFNIEVPLRKDVPEASGFVEDNGVISIEAANFTNKINSEDISWTVVPNMGRTNSAVIVEPANAERQTPGPNTPHLEYEFTIFDEGDLKIDTYLSPTLNFKKNEGLKYAIAIDDAEPQIINIHEGDIKPDWEYPEWWNKSVTDHIRIKPSEHKNIKAGTHTLKIWMVDPGVVFQKFVIDAGGLKPSYLGPPESKKVE</sequence>
<dbReference type="Gene3D" id="3.20.20.520">
    <property type="entry name" value="Glycosyl hydrolase family 115"/>
    <property type="match status" value="1"/>
</dbReference>